<dbReference type="Proteomes" id="UP000325780">
    <property type="component" value="Unassembled WGS sequence"/>
</dbReference>
<dbReference type="GO" id="GO:0009820">
    <property type="term" value="P:alkaloid metabolic process"/>
    <property type="evidence" value="ECO:0007669"/>
    <property type="project" value="UniProtKB-KW"/>
</dbReference>
<evidence type="ECO:0000256" key="4">
    <source>
        <dbReference type="ARBA" id="ARBA00022589"/>
    </source>
</evidence>
<reference evidence="16 17" key="1">
    <citation type="submission" date="2019-04" db="EMBL/GenBank/DDBJ databases">
        <title>Friends and foes A comparative genomics study of 23 Aspergillus species from section Flavi.</title>
        <authorList>
            <consortium name="DOE Joint Genome Institute"/>
            <person name="Kjaerbolling I."/>
            <person name="Vesth T."/>
            <person name="Frisvad J.C."/>
            <person name="Nybo J.L."/>
            <person name="Theobald S."/>
            <person name="Kildgaard S."/>
            <person name="Isbrandt T."/>
            <person name="Kuo A."/>
            <person name="Sato A."/>
            <person name="Lyhne E.K."/>
            <person name="Kogle M.E."/>
            <person name="Wiebenga A."/>
            <person name="Kun R.S."/>
            <person name="Lubbers R.J."/>
            <person name="Makela M.R."/>
            <person name="Barry K."/>
            <person name="Chovatia M."/>
            <person name="Clum A."/>
            <person name="Daum C."/>
            <person name="Haridas S."/>
            <person name="He G."/>
            <person name="LaButti K."/>
            <person name="Lipzen A."/>
            <person name="Mondo S."/>
            <person name="Riley R."/>
            <person name="Salamov A."/>
            <person name="Simmons B.A."/>
            <person name="Magnuson J.K."/>
            <person name="Henrissat B."/>
            <person name="Mortensen U.H."/>
            <person name="Larsen T.O."/>
            <person name="Devries R.P."/>
            <person name="Grigoriev I.V."/>
            <person name="Machida M."/>
            <person name="Baker S.E."/>
            <person name="Andersen M.R."/>
        </authorList>
    </citation>
    <scope>NUCLEOTIDE SEQUENCE [LARGE SCALE GENOMIC DNA]</scope>
    <source>
        <strain evidence="16 17">IBT 18842</strain>
    </source>
</reference>
<dbReference type="PRINTS" id="PR00067">
    <property type="entry name" value="CATALASE"/>
</dbReference>
<evidence type="ECO:0000256" key="2">
    <source>
        <dbReference type="ARBA" id="ARBA00005329"/>
    </source>
</evidence>
<dbReference type="GO" id="GO:0005739">
    <property type="term" value="C:mitochondrion"/>
    <property type="evidence" value="ECO:0007669"/>
    <property type="project" value="TreeGrafter"/>
</dbReference>
<dbReference type="FunFam" id="2.40.180.10:FF:000001">
    <property type="entry name" value="Catalase"/>
    <property type="match status" value="1"/>
</dbReference>
<dbReference type="CDD" id="cd08157">
    <property type="entry name" value="catalase_fungal"/>
    <property type="match status" value="1"/>
</dbReference>
<comment type="function">
    <text evidence="10 14">Catalyzes the degradation of hydrogen peroxide (H(2)O(2)) generated by peroxisomal oxidases to water and oxygen, thereby protecting cells from the toxic effects of hydrogen peroxide.</text>
</comment>
<dbReference type="PIRSF" id="PIRSF038928">
    <property type="entry name" value="Catalase_clade1-3"/>
    <property type="match status" value="1"/>
</dbReference>
<gene>
    <name evidence="16" type="ORF">BDV25DRAFT_171037</name>
</gene>
<evidence type="ECO:0000256" key="6">
    <source>
        <dbReference type="ARBA" id="ARBA00022723"/>
    </source>
</evidence>
<evidence type="ECO:0000256" key="10">
    <source>
        <dbReference type="ARBA" id="ARBA00044729"/>
    </source>
</evidence>
<dbReference type="PROSITE" id="PS00438">
    <property type="entry name" value="CATALASE_2"/>
    <property type="match status" value="1"/>
</dbReference>
<organism evidence="16 17">
    <name type="scientific">Aspergillus avenaceus</name>
    <dbReference type="NCBI Taxonomy" id="36643"/>
    <lineage>
        <taxon>Eukaryota</taxon>
        <taxon>Fungi</taxon>
        <taxon>Dikarya</taxon>
        <taxon>Ascomycota</taxon>
        <taxon>Pezizomycotina</taxon>
        <taxon>Eurotiomycetes</taxon>
        <taxon>Eurotiomycetidae</taxon>
        <taxon>Eurotiales</taxon>
        <taxon>Aspergillaceae</taxon>
        <taxon>Aspergillus</taxon>
        <taxon>Aspergillus subgen. Circumdati</taxon>
    </lineage>
</organism>
<dbReference type="AlphaFoldDB" id="A0A5N6U0Z8"/>
<keyword evidence="8 12" id="KW-0408">Iron</keyword>
<evidence type="ECO:0000256" key="9">
    <source>
        <dbReference type="ARBA" id="ARBA00023324"/>
    </source>
</evidence>
<evidence type="ECO:0000256" key="1">
    <source>
        <dbReference type="ARBA" id="ARBA00004913"/>
    </source>
</evidence>
<protein>
    <recommendedName>
        <fullName evidence="13">Catalase</fullName>
        <ecNumber evidence="13">1.11.1.6</ecNumber>
    </recommendedName>
</protein>
<dbReference type="InterPro" id="IPR011614">
    <property type="entry name" value="Catalase_core"/>
</dbReference>
<dbReference type="EC" id="1.11.1.6" evidence="13"/>
<comment type="pathway">
    <text evidence="1">Alkaloid biosynthesis.</text>
</comment>
<keyword evidence="7 13" id="KW-0560">Oxidoreductase</keyword>
<evidence type="ECO:0000256" key="13">
    <source>
        <dbReference type="RuleBase" id="RU000498"/>
    </source>
</evidence>
<comment type="similarity">
    <text evidence="2 13">Belongs to the catalase family.</text>
</comment>
<dbReference type="GO" id="GO:0046872">
    <property type="term" value="F:metal ion binding"/>
    <property type="evidence" value="ECO:0007669"/>
    <property type="project" value="UniProtKB-KW"/>
</dbReference>
<name>A0A5N6U0Z8_ASPAV</name>
<dbReference type="Gene3D" id="2.40.180.10">
    <property type="entry name" value="Catalase core domain"/>
    <property type="match status" value="1"/>
</dbReference>
<evidence type="ECO:0000256" key="8">
    <source>
        <dbReference type="ARBA" id="ARBA00023004"/>
    </source>
</evidence>
<feature type="binding site" description="axial binding residue" evidence="12">
    <location>
        <position position="342"/>
    </location>
    <ligand>
        <name>heme</name>
        <dbReference type="ChEBI" id="CHEBI:30413"/>
    </ligand>
    <ligandPart>
        <name>Fe</name>
        <dbReference type="ChEBI" id="CHEBI:18248"/>
    </ligandPart>
</feature>
<comment type="cofactor">
    <cofactor evidence="12">
        <name>heme</name>
        <dbReference type="ChEBI" id="CHEBI:30413"/>
    </cofactor>
</comment>
<dbReference type="InterPro" id="IPR024711">
    <property type="entry name" value="Catalase_clade1/3"/>
</dbReference>
<evidence type="ECO:0000256" key="5">
    <source>
        <dbReference type="ARBA" id="ARBA00022617"/>
    </source>
</evidence>
<evidence type="ECO:0000256" key="11">
    <source>
        <dbReference type="PIRSR" id="PIRSR038928-1"/>
    </source>
</evidence>
<dbReference type="PROSITE" id="PS00437">
    <property type="entry name" value="CATALASE_1"/>
    <property type="match status" value="1"/>
</dbReference>
<evidence type="ECO:0000313" key="16">
    <source>
        <dbReference type="EMBL" id="KAE8151911.1"/>
    </source>
</evidence>
<feature type="domain" description="Catalase core" evidence="15">
    <location>
        <begin position="9"/>
        <end position="396"/>
    </location>
</feature>
<keyword evidence="17" id="KW-1185">Reference proteome</keyword>
<dbReference type="GO" id="GO:0020037">
    <property type="term" value="F:heme binding"/>
    <property type="evidence" value="ECO:0007669"/>
    <property type="project" value="InterPro"/>
</dbReference>
<dbReference type="SUPFAM" id="SSF56634">
    <property type="entry name" value="Heme-dependent catalase-like"/>
    <property type="match status" value="1"/>
</dbReference>
<evidence type="ECO:0000256" key="12">
    <source>
        <dbReference type="PIRSR" id="PIRSR038928-2"/>
    </source>
</evidence>
<sequence>MTKTPRQYTLAEGQPLLDPAVATTLPTIGGGSLTTLGDTLLIETLAHFNRERIPERVVHAKAAGAWGEFEVTHDISHLTTAKFLNGVGKKTPVLTRISTTGGEKGSADTVRDVRGFSVKFFTEEGNHDIVGNHVPVFFVRDPVKFPSLNRSHKKHPQNNCPDWTMFWDFHANSPESTHTLMHLFGSRGIPSSLRRITGFGIHTWKLLGPDGSFNYCKFHFRPMQGIGNLPSAEGTRLAGVNSDYHTQELFDAIARKDYPVWGLYVQVMKPEEAEKHGLSVFDITKVWSHKDFPLIPVGKMTLNKNPANYFAEIEQAAFSPSNMVPGITFSPDPMLQARMFAYPDAQRYRLGANYTHLPSNRPIAPVYAPYQRDGVTTQSNYGGDPNYVHSMFTPVVPGQQSAQKVRHEEWIKGGVALGMNAIPVTDEDFVQPRALWRDVFDDAERKTWISNISETLVALPKELKTAVVDMFSKVDPEIGKMLMGKLNETAKL</sequence>
<keyword evidence="3 13" id="KW-0575">Peroxidase</keyword>
<comment type="catalytic activity">
    <reaction evidence="13">
        <text>2 H2O2 = O2 + 2 H2O</text>
        <dbReference type="Rhea" id="RHEA:20309"/>
        <dbReference type="ChEBI" id="CHEBI:15377"/>
        <dbReference type="ChEBI" id="CHEBI:15379"/>
        <dbReference type="ChEBI" id="CHEBI:16240"/>
        <dbReference type="EC" id="1.11.1.6"/>
    </reaction>
</comment>
<dbReference type="InterPro" id="IPR002226">
    <property type="entry name" value="Catalase_haem_BS"/>
</dbReference>
<dbReference type="GO" id="GO:0005777">
    <property type="term" value="C:peroxisome"/>
    <property type="evidence" value="ECO:0007669"/>
    <property type="project" value="TreeGrafter"/>
</dbReference>
<dbReference type="GO" id="GO:0042744">
    <property type="term" value="P:hydrogen peroxide catabolic process"/>
    <property type="evidence" value="ECO:0007669"/>
    <property type="project" value="UniProtKB-KW"/>
</dbReference>
<keyword evidence="9 13" id="KW-0376">Hydrogen peroxide</keyword>
<evidence type="ECO:0000313" key="17">
    <source>
        <dbReference type="Proteomes" id="UP000325780"/>
    </source>
</evidence>
<dbReference type="PANTHER" id="PTHR11465">
    <property type="entry name" value="CATALASE"/>
    <property type="match status" value="1"/>
</dbReference>
<evidence type="ECO:0000259" key="15">
    <source>
        <dbReference type="SMART" id="SM01060"/>
    </source>
</evidence>
<dbReference type="Pfam" id="PF06628">
    <property type="entry name" value="Catalase-rel"/>
    <property type="match status" value="1"/>
</dbReference>
<dbReference type="EMBL" id="ML742062">
    <property type="protein sequence ID" value="KAE8151911.1"/>
    <property type="molecule type" value="Genomic_DNA"/>
</dbReference>
<dbReference type="PANTHER" id="PTHR11465:SF26">
    <property type="entry name" value="CATALASE 2"/>
    <property type="match status" value="1"/>
</dbReference>
<dbReference type="OrthoDB" id="6880011at2759"/>
<dbReference type="InterPro" id="IPR018028">
    <property type="entry name" value="Catalase"/>
</dbReference>
<dbReference type="InterPro" id="IPR024708">
    <property type="entry name" value="Catalase_AS"/>
</dbReference>
<feature type="active site" evidence="11">
    <location>
        <position position="132"/>
    </location>
</feature>
<keyword evidence="6 12" id="KW-0479">Metal-binding</keyword>
<dbReference type="Pfam" id="PF00199">
    <property type="entry name" value="Catalase"/>
    <property type="match status" value="1"/>
</dbReference>
<dbReference type="InterPro" id="IPR020835">
    <property type="entry name" value="Catalase_sf"/>
</dbReference>
<dbReference type="InterPro" id="IPR010582">
    <property type="entry name" value="Catalase_immune_responsive"/>
</dbReference>
<accession>A0A5N6U0Z8</accession>
<dbReference type="PROSITE" id="PS51402">
    <property type="entry name" value="CATALASE_3"/>
    <property type="match status" value="1"/>
</dbReference>
<evidence type="ECO:0000256" key="7">
    <source>
        <dbReference type="ARBA" id="ARBA00023002"/>
    </source>
</evidence>
<keyword evidence="5 12" id="KW-0349">Heme</keyword>
<dbReference type="GO" id="GO:0042542">
    <property type="term" value="P:response to hydrogen peroxide"/>
    <property type="evidence" value="ECO:0007669"/>
    <property type="project" value="TreeGrafter"/>
</dbReference>
<evidence type="ECO:0000256" key="14">
    <source>
        <dbReference type="RuleBase" id="RU004142"/>
    </source>
</evidence>
<dbReference type="SMART" id="SM01060">
    <property type="entry name" value="Catalase"/>
    <property type="match status" value="1"/>
</dbReference>
<proteinExistence type="inferred from homology"/>
<evidence type="ECO:0000256" key="3">
    <source>
        <dbReference type="ARBA" id="ARBA00022559"/>
    </source>
</evidence>
<keyword evidence="4" id="KW-0017">Alkaloid metabolism</keyword>
<feature type="active site" evidence="11">
    <location>
        <position position="59"/>
    </location>
</feature>
<dbReference type="GO" id="GO:0004096">
    <property type="term" value="F:catalase activity"/>
    <property type="evidence" value="ECO:0007669"/>
    <property type="project" value="UniProtKB-EC"/>
</dbReference>